<keyword evidence="1" id="KW-0472">Membrane</keyword>
<evidence type="ECO:0000313" key="2">
    <source>
        <dbReference type="EMBL" id="OAL09771.1"/>
    </source>
</evidence>
<evidence type="ECO:0000256" key="1">
    <source>
        <dbReference type="SAM" id="Phobius"/>
    </source>
</evidence>
<keyword evidence="3" id="KW-1185">Reference proteome</keyword>
<gene>
    <name evidence="2" type="ORF">A6V39_05400</name>
</gene>
<sequence length="138" mass="15237">MKNTTIVKSIIGLASTGVTVTGATFLTLSSQKKEQIDIEKQKLVARGVKRKEGLKLLESVFSKWKDSEGNNKELANIIDKRLGSHIFFTIGSDGHFLDSSDAESSFLYWCEGTGESEVIPSKFAEDLNKEKICSFVNT</sequence>
<dbReference type="EMBL" id="LWUJ01000015">
    <property type="protein sequence ID" value="OAL09771.1"/>
    <property type="molecule type" value="Genomic_DNA"/>
</dbReference>
<accession>A0A1A9QCM9</accession>
<evidence type="ECO:0000313" key="3">
    <source>
        <dbReference type="Proteomes" id="UP000077623"/>
    </source>
</evidence>
<comment type="caution">
    <text evidence="2">The sequence shown here is derived from an EMBL/GenBank/DDBJ whole genome shotgun (WGS) entry which is preliminary data.</text>
</comment>
<feature type="transmembrane region" description="Helical" evidence="1">
    <location>
        <begin position="6"/>
        <end position="28"/>
    </location>
</feature>
<dbReference type="RefSeq" id="WP_187150718.1">
    <property type="nucleotide sequence ID" value="NZ_LWUJ01000015.1"/>
</dbReference>
<keyword evidence="1" id="KW-1133">Transmembrane helix</keyword>
<reference evidence="3" key="1">
    <citation type="submission" date="2016-04" db="EMBL/GenBank/DDBJ databases">
        <authorList>
            <person name="Quiroz-Castaneda R.E."/>
            <person name="Martinez-Ocampo F."/>
        </authorList>
    </citation>
    <scope>NUCLEOTIDE SEQUENCE [LARGE SCALE GENOMIC DNA]</scope>
    <source>
        <strain evidence="3">INIFAP01</strain>
    </source>
</reference>
<dbReference type="AlphaFoldDB" id="A0A1A9QCM9"/>
<name>A0A1A9QCM9_9MOLU</name>
<organism evidence="2 3">
    <name type="scientific">Candidatus Mycoplasma haematobovis</name>
    <dbReference type="NCBI Taxonomy" id="432608"/>
    <lineage>
        <taxon>Bacteria</taxon>
        <taxon>Bacillati</taxon>
        <taxon>Mycoplasmatota</taxon>
        <taxon>Mollicutes</taxon>
        <taxon>Mycoplasmataceae</taxon>
        <taxon>Mycoplasma</taxon>
    </lineage>
</organism>
<keyword evidence="1" id="KW-0812">Transmembrane</keyword>
<proteinExistence type="predicted"/>
<dbReference type="Proteomes" id="UP000077623">
    <property type="component" value="Unassembled WGS sequence"/>
</dbReference>
<protein>
    <submittedName>
        <fullName evidence="2">Uncharacterized protein</fullName>
    </submittedName>
</protein>